<dbReference type="Gene3D" id="3.60.21.10">
    <property type="match status" value="1"/>
</dbReference>
<evidence type="ECO:0000256" key="4">
    <source>
        <dbReference type="ARBA" id="ARBA00004123"/>
    </source>
</evidence>
<keyword evidence="9" id="KW-0862">Zinc</keyword>
<dbReference type="InterPro" id="IPR041816">
    <property type="entry name" value="Dbr1_N"/>
</dbReference>
<sequence>MQHLEKKQNTKIDLLICCGDFQAVRNLDDLECLACPPKYRDLKTFYRYYTGLEVAPYPTLFIGGNHEASNHLWELYNGGWAAPNIYYLGHAGVINFGGARIGGLSGIYNAKHYHLGHYERPPYQMDSMRSAYHIRELEVYRLKQLQKPLDVFLSHDWPRNIARHGDTQRLVRAKPFLRSEIDDSSLGSPPAEDLLKTLQPAYWFSAHLHVKFAALYRHGQVSRAPATAAASGSPAQPGGIAAAETAVAAGRGNAANGGGSERTTAFLALDKCLPGRAFLQVLELPDAEGPKVFSYDEEWLAILRTTHSLLSLDRKAVPLPGMGALRRGPNLEDVQYVGEALAARGGPEVPHNFMPTAPGHDGRQRRGVMPTHAVRNPQTVALLEMLGLPYNLDPSSEHTSVQSGAASAGASANPEAIDIDNPEEIELEDEGDDQASGALDESPPDKEGTGT</sequence>
<accession>A0ABR2YDS5</accession>
<keyword evidence="12" id="KW-0539">Nucleus</keyword>
<keyword evidence="10" id="KW-0408">Iron</keyword>
<dbReference type="PANTHER" id="PTHR12849">
    <property type="entry name" value="RNA LARIAT DEBRANCHING ENZYME"/>
    <property type="match status" value="1"/>
</dbReference>
<keyword evidence="11" id="KW-0464">Manganese</keyword>
<organism evidence="15 16">
    <name type="scientific">Coccomyxa subellipsoidea</name>
    <dbReference type="NCBI Taxonomy" id="248742"/>
    <lineage>
        <taxon>Eukaryota</taxon>
        <taxon>Viridiplantae</taxon>
        <taxon>Chlorophyta</taxon>
        <taxon>core chlorophytes</taxon>
        <taxon>Trebouxiophyceae</taxon>
        <taxon>Trebouxiophyceae incertae sedis</taxon>
        <taxon>Coccomyxaceae</taxon>
        <taxon>Coccomyxa</taxon>
    </lineage>
</organism>
<dbReference type="EMBL" id="JALJOT010000014">
    <property type="protein sequence ID" value="KAK9903388.1"/>
    <property type="molecule type" value="Genomic_DNA"/>
</dbReference>
<protein>
    <recommendedName>
        <fullName evidence="14">Lariat debranching enzyme C-terminal domain-containing protein</fullName>
    </recommendedName>
</protein>
<comment type="subcellular location">
    <subcellularLocation>
        <location evidence="4">Nucleus</location>
    </subcellularLocation>
</comment>
<feature type="compositionally biased region" description="Acidic residues" evidence="13">
    <location>
        <begin position="417"/>
        <end position="433"/>
    </location>
</feature>
<evidence type="ECO:0000256" key="2">
    <source>
        <dbReference type="ARBA" id="ARBA00001947"/>
    </source>
</evidence>
<gene>
    <name evidence="15" type="ORF">WJX75_004587</name>
</gene>
<evidence type="ECO:0000256" key="5">
    <source>
        <dbReference type="ARBA" id="ARBA00006045"/>
    </source>
</evidence>
<evidence type="ECO:0000256" key="3">
    <source>
        <dbReference type="ARBA" id="ARBA00001954"/>
    </source>
</evidence>
<comment type="caution">
    <text evidence="15">The sequence shown here is derived from an EMBL/GenBank/DDBJ whole genome shotgun (WGS) entry which is preliminary data.</text>
</comment>
<dbReference type="InterPro" id="IPR007708">
    <property type="entry name" value="DBR1_C"/>
</dbReference>
<evidence type="ECO:0000256" key="1">
    <source>
        <dbReference type="ARBA" id="ARBA00001936"/>
    </source>
</evidence>
<comment type="similarity">
    <text evidence="5">Belongs to the lariat debranching enzyme family.</text>
</comment>
<feature type="region of interest" description="Disordered" evidence="13">
    <location>
        <begin position="394"/>
        <end position="451"/>
    </location>
</feature>
<dbReference type="Pfam" id="PF00149">
    <property type="entry name" value="Metallophos"/>
    <property type="match status" value="1"/>
</dbReference>
<evidence type="ECO:0000256" key="7">
    <source>
        <dbReference type="ARBA" id="ARBA00022723"/>
    </source>
</evidence>
<comment type="cofactor">
    <cofactor evidence="3">
        <name>Fe(2+)</name>
        <dbReference type="ChEBI" id="CHEBI:29033"/>
    </cofactor>
</comment>
<reference evidence="15 16" key="1">
    <citation type="journal article" date="2024" name="Nat. Commun.">
        <title>Phylogenomics reveals the evolutionary origins of lichenization in chlorophyte algae.</title>
        <authorList>
            <person name="Puginier C."/>
            <person name="Libourel C."/>
            <person name="Otte J."/>
            <person name="Skaloud P."/>
            <person name="Haon M."/>
            <person name="Grisel S."/>
            <person name="Petersen M."/>
            <person name="Berrin J.G."/>
            <person name="Delaux P.M."/>
            <person name="Dal Grande F."/>
            <person name="Keller J."/>
        </authorList>
    </citation>
    <scope>NUCLEOTIDE SEQUENCE [LARGE SCALE GENOMIC DNA]</scope>
    <source>
        <strain evidence="15 16">SAG 216-7</strain>
    </source>
</reference>
<keyword evidence="7" id="KW-0479">Metal-binding</keyword>
<evidence type="ECO:0000256" key="6">
    <source>
        <dbReference type="ARBA" id="ARBA00022664"/>
    </source>
</evidence>
<evidence type="ECO:0000256" key="9">
    <source>
        <dbReference type="ARBA" id="ARBA00022833"/>
    </source>
</evidence>
<feature type="compositionally biased region" description="Low complexity" evidence="13">
    <location>
        <begin position="403"/>
        <end position="412"/>
    </location>
</feature>
<dbReference type="SMART" id="SM01124">
    <property type="entry name" value="DBR1"/>
    <property type="match status" value="1"/>
</dbReference>
<keyword evidence="16" id="KW-1185">Reference proteome</keyword>
<evidence type="ECO:0000256" key="10">
    <source>
        <dbReference type="ARBA" id="ARBA00023004"/>
    </source>
</evidence>
<keyword evidence="8" id="KW-0378">Hydrolase</keyword>
<comment type="cofactor">
    <cofactor evidence="1">
        <name>Mn(2+)</name>
        <dbReference type="ChEBI" id="CHEBI:29035"/>
    </cofactor>
</comment>
<comment type="cofactor">
    <cofactor evidence="2">
        <name>Zn(2+)</name>
        <dbReference type="ChEBI" id="CHEBI:29105"/>
    </cofactor>
</comment>
<name>A0ABR2YDS5_9CHLO</name>
<feature type="domain" description="Lariat debranching enzyme C-terminal" evidence="14">
    <location>
        <begin position="255"/>
        <end position="392"/>
    </location>
</feature>
<keyword evidence="6" id="KW-0507">mRNA processing</keyword>
<dbReference type="InterPro" id="IPR029052">
    <property type="entry name" value="Metallo-depent_PP-like"/>
</dbReference>
<evidence type="ECO:0000313" key="16">
    <source>
        <dbReference type="Proteomes" id="UP001491310"/>
    </source>
</evidence>
<proteinExistence type="inferred from homology"/>
<dbReference type="SUPFAM" id="SSF56300">
    <property type="entry name" value="Metallo-dependent phosphatases"/>
    <property type="match status" value="1"/>
</dbReference>
<evidence type="ECO:0000256" key="8">
    <source>
        <dbReference type="ARBA" id="ARBA00022801"/>
    </source>
</evidence>
<dbReference type="Proteomes" id="UP001491310">
    <property type="component" value="Unassembled WGS sequence"/>
</dbReference>
<evidence type="ECO:0000256" key="13">
    <source>
        <dbReference type="SAM" id="MobiDB-lite"/>
    </source>
</evidence>
<evidence type="ECO:0000259" key="14">
    <source>
        <dbReference type="SMART" id="SM01124"/>
    </source>
</evidence>
<dbReference type="Pfam" id="PF05011">
    <property type="entry name" value="DBR1"/>
    <property type="match status" value="1"/>
</dbReference>
<evidence type="ECO:0000256" key="11">
    <source>
        <dbReference type="ARBA" id="ARBA00023211"/>
    </source>
</evidence>
<evidence type="ECO:0000313" key="15">
    <source>
        <dbReference type="EMBL" id="KAK9903388.1"/>
    </source>
</evidence>
<dbReference type="PANTHER" id="PTHR12849:SF0">
    <property type="entry name" value="LARIAT DEBRANCHING ENZYME"/>
    <property type="match status" value="1"/>
</dbReference>
<dbReference type="CDD" id="cd00844">
    <property type="entry name" value="MPP_Dbr1_N"/>
    <property type="match status" value="1"/>
</dbReference>
<evidence type="ECO:0000256" key="12">
    <source>
        <dbReference type="ARBA" id="ARBA00023242"/>
    </source>
</evidence>
<dbReference type="InterPro" id="IPR004843">
    <property type="entry name" value="Calcineurin-like_PHP"/>
</dbReference>